<sequence>MGHADALHYLLMRDSVHGTLKDEVK</sequence>
<organism evidence="1">
    <name type="scientific">marine metagenome</name>
    <dbReference type="NCBI Taxonomy" id="408172"/>
    <lineage>
        <taxon>unclassified sequences</taxon>
        <taxon>metagenomes</taxon>
        <taxon>ecological metagenomes</taxon>
    </lineage>
</organism>
<accession>A0A381VGI9</accession>
<reference evidence="1" key="1">
    <citation type="submission" date="2018-05" db="EMBL/GenBank/DDBJ databases">
        <authorList>
            <person name="Lanie J.A."/>
            <person name="Ng W.-L."/>
            <person name="Kazmierczak K.M."/>
            <person name="Andrzejewski T.M."/>
            <person name="Davidsen T.M."/>
            <person name="Wayne K.J."/>
            <person name="Tettelin H."/>
            <person name="Glass J.I."/>
            <person name="Rusch D."/>
            <person name="Podicherti R."/>
            <person name="Tsui H.-C.T."/>
            <person name="Winkler M.E."/>
        </authorList>
    </citation>
    <scope>NUCLEOTIDE SEQUENCE</scope>
</reference>
<feature type="non-terminal residue" evidence="1">
    <location>
        <position position="25"/>
    </location>
</feature>
<name>A0A381VGI9_9ZZZZ</name>
<dbReference type="AlphaFoldDB" id="A0A381VGI9"/>
<evidence type="ECO:0000313" key="1">
    <source>
        <dbReference type="EMBL" id="SVA39476.1"/>
    </source>
</evidence>
<dbReference type="EMBL" id="UINC01008782">
    <property type="protein sequence ID" value="SVA39476.1"/>
    <property type="molecule type" value="Genomic_DNA"/>
</dbReference>
<gene>
    <name evidence="1" type="ORF">METZ01_LOCUS92330</name>
</gene>
<proteinExistence type="predicted"/>
<protein>
    <submittedName>
        <fullName evidence="1">Uncharacterized protein</fullName>
    </submittedName>
</protein>